<protein>
    <recommendedName>
        <fullName evidence="4">Curlin associated repeat-containing protein</fullName>
    </recommendedName>
</protein>
<reference evidence="2 3" key="1">
    <citation type="submission" date="2023-09" db="EMBL/GenBank/DDBJ databases">
        <title>Xinfangfangia sedmenti sp. nov., isolated the sedment.</title>
        <authorList>
            <person name="Xu L."/>
        </authorList>
    </citation>
    <scope>NUCLEOTIDE SEQUENCE [LARGE SCALE GENOMIC DNA]</scope>
    <source>
        <strain evidence="2 3">LG-4</strain>
    </source>
</reference>
<name>A0ABU1F8K0_9RHOB</name>
<evidence type="ECO:0008006" key="4">
    <source>
        <dbReference type="Google" id="ProtNLM"/>
    </source>
</evidence>
<feature type="signal peptide" evidence="1">
    <location>
        <begin position="1"/>
        <end position="22"/>
    </location>
</feature>
<keyword evidence="3" id="KW-1185">Reference proteome</keyword>
<dbReference type="Proteomes" id="UP001247754">
    <property type="component" value="Unassembled WGS sequence"/>
</dbReference>
<gene>
    <name evidence="2" type="ORF">RGD00_11320</name>
</gene>
<accession>A0ABU1F8K0</accession>
<keyword evidence="1" id="KW-0732">Signal</keyword>
<evidence type="ECO:0000256" key="1">
    <source>
        <dbReference type="SAM" id="SignalP"/>
    </source>
</evidence>
<evidence type="ECO:0000313" key="2">
    <source>
        <dbReference type="EMBL" id="MDR5653200.1"/>
    </source>
</evidence>
<dbReference type="EMBL" id="JAVKPH010000011">
    <property type="protein sequence ID" value="MDR5653200.1"/>
    <property type="molecule type" value="Genomic_DNA"/>
</dbReference>
<feature type="chain" id="PRO_5046745635" description="Curlin associated repeat-containing protein" evidence="1">
    <location>
        <begin position="23"/>
        <end position="465"/>
    </location>
</feature>
<evidence type="ECO:0000313" key="3">
    <source>
        <dbReference type="Proteomes" id="UP001247754"/>
    </source>
</evidence>
<comment type="caution">
    <text evidence="2">The sequence shown here is derived from an EMBL/GenBank/DDBJ whole genome shotgun (WGS) entry which is preliminary data.</text>
</comment>
<sequence>MIHRSGIGCGLALTLCLGGAAAAQTLDNSAVVDQDGADNAAVIDQIGLGNSAGTDLLPLSQDGYYNSLTLRQTGTGNSIGTAGVGVLQRSLFGSPDRFNDARITQDGAHNRVDEVVQQTAGPAPGAGNRLVLEQAGGDHNTIRRVDQYQQAGMPGQSADVTMLGFGNHLDLLQQESASDLMAAENTIFALFEGDVNGTAALRGHAGETGAIAGTLIQRRGTEDTGANGNQMQLEILGHATAFGILQRGRLNRTGAVIVTGDGNALGLAQDGTENDIVMSLIEGNDNEAGISQLGTNVAELALLGDSDANRVLIEQMGSSDARIAIEGSRNHAVTRQGYAAGLGGTNRAETVIAGDDNLADLRQEGRNRFALTIAGSGNNTAGGFSVTAPPGMTAGSFVQEGFGNTATAGILGDANLAAFWQQGLDNAITLSVQGGRNEAILRQIGNGNAAGLIQNGEANVAVIQQ</sequence>
<dbReference type="RefSeq" id="WP_310457442.1">
    <property type="nucleotide sequence ID" value="NZ_JAVKPH010000011.1"/>
</dbReference>
<proteinExistence type="predicted"/>
<organism evidence="2 3">
    <name type="scientific">Ruixingdingia sedimenti</name>
    <dbReference type="NCBI Taxonomy" id="3073604"/>
    <lineage>
        <taxon>Bacteria</taxon>
        <taxon>Pseudomonadati</taxon>
        <taxon>Pseudomonadota</taxon>
        <taxon>Alphaproteobacteria</taxon>
        <taxon>Rhodobacterales</taxon>
        <taxon>Paracoccaceae</taxon>
        <taxon>Ruixingdingia</taxon>
    </lineage>
</organism>